<evidence type="ECO:0000256" key="3">
    <source>
        <dbReference type="ARBA" id="ARBA00022692"/>
    </source>
</evidence>
<evidence type="ECO:0000256" key="5">
    <source>
        <dbReference type="ARBA" id="ARBA00023136"/>
    </source>
</evidence>
<feature type="transmembrane region" description="Helical" evidence="7">
    <location>
        <begin position="236"/>
        <end position="264"/>
    </location>
</feature>
<feature type="transmembrane region" description="Helical" evidence="7">
    <location>
        <begin position="33"/>
        <end position="56"/>
    </location>
</feature>
<keyword evidence="9" id="KW-1185">Reference proteome</keyword>
<feature type="region of interest" description="Disordered" evidence="6">
    <location>
        <begin position="1"/>
        <end position="25"/>
    </location>
</feature>
<organism evidence="9 10">
    <name type="scientific">Aplysia californica</name>
    <name type="common">California sea hare</name>
    <dbReference type="NCBI Taxonomy" id="6500"/>
    <lineage>
        <taxon>Eukaryota</taxon>
        <taxon>Metazoa</taxon>
        <taxon>Spiralia</taxon>
        <taxon>Lophotrochozoa</taxon>
        <taxon>Mollusca</taxon>
        <taxon>Gastropoda</taxon>
        <taxon>Heterobranchia</taxon>
        <taxon>Euthyneura</taxon>
        <taxon>Tectipleura</taxon>
        <taxon>Aplysiida</taxon>
        <taxon>Aplysioidea</taxon>
        <taxon>Aplysiidae</taxon>
        <taxon>Aplysia</taxon>
    </lineage>
</organism>
<feature type="transmembrane region" description="Helical" evidence="7">
    <location>
        <begin position="68"/>
        <end position="87"/>
    </location>
</feature>
<evidence type="ECO:0000313" key="9">
    <source>
        <dbReference type="Proteomes" id="UP000694888"/>
    </source>
</evidence>
<dbReference type="RefSeq" id="XP_005090078.1">
    <property type="nucleotide sequence ID" value="XM_005090021.1"/>
</dbReference>
<keyword evidence="3 7" id="KW-0812">Transmembrane</keyword>
<dbReference type="Proteomes" id="UP000694888">
    <property type="component" value="Unplaced"/>
</dbReference>
<feature type="transmembrane region" description="Helical" evidence="7">
    <location>
        <begin position="107"/>
        <end position="126"/>
    </location>
</feature>
<reference evidence="10" key="1">
    <citation type="submission" date="2025-08" db="UniProtKB">
        <authorList>
            <consortium name="RefSeq"/>
        </authorList>
    </citation>
    <scope>IDENTIFICATION</scope>
</reference>
<keyword evidence="4 7" id="KW-1133">Transmembrane helix</keyword>
<dbReference type="PANTHER" id="PTHR22750">
    <property type="entry name" value="G-PROTEIN COUPLED RECEPTOR"/>
    <property type="match status" value="1"/>
</dbReference>
<protein>
    <submittedName>
        <fullName evidence="10">Uncharacterized protein LOC101858758</fullName>
    </submittedName>
</protein>
<dbReference type="InterPro" id="IPR017452">
    <property type="entry name" value="GPCR_Rhodpsn_7TM"/>
</dbReference>
<evidence type="ECO:0000256" key="2">
    <source>
        <dbReference type="ARBA" id="ARBA00022475"/>
    </source>
</evidence>
<evidence type="ECO:0000256" key="4">
    <source>
        <dbReference type="ARBA" id="ARBA00022989"/>
    </source>
</evidence>
<dbReference type="GeneID" id="101858758"/>
<feature type="transmembrane region" description="Helical" evidence="7">
    <location>
        <begin position="147"/>
        <end position="168"/>
    </location>
</feature>
<dbReference type="CDD" id="cd00637">
    <property type="entry name" value="7tm_classA_rhodopsin-like"/>
    <property type="match status" value="1"/>
</dbReference>
<comment type="subcellular location">
    <subcellularLocation>
        <location evidence="1">Cell membrane</location>
        <topology evidence="1">Multi-pass membrane protein</topology>
    </subcellularLocation>
</comment>
<feature type="compositionally biased region" description="Low complexity" evidence="6">
    <location>
        <begin position="1"/>
        <end position="20"/>
    </location>
</feature>
<evidence type="ECO:0000256" key="6">
    <source>
        <dbReference type="SAM" id="MobiDB-lite"/>
    </source>
</evidence>
<proteinExistence type="predicted"/>
<evidence type="ECO:0000256" key="7">
    <source>
        <dbReference type="SAM" id="Phobius"/>
    </source>
</evidence>
<keyword evidence="5 7" id="KW-0472">Membrane</keyword>
<keyword evidence="2" id="KW-1003">Cell membrane</keyword>
<dbReference type="Gene3D" id="1.20.1070.10">
    <property type="entry name" value="Rhodopsin 7-helix transmembrane proteins"/>
    <property type="match status" value="1"/>
</dbReference>
<evidence type="ECO:0000256" key="1">
    <source>
        <dbReference type="ARBA" id="ARBA00004651"/>
    </source>
</evidence>
<evidence type="ECO:0000259" key="8">
    <source>
        <dbReference type="PROSITE" id="PS50262"/>
    </source>
</evidence>
<name>A0ABM0JBU6_APLCA</name>
<dbReference type="Pfam" id="PF00001">
    <property type="entry name" value="7tm_1"/>
    <property type="match status" value="1"/>
</dbReference>
<dbReference type="InterPro" id="IPR000276">
    <property type="entry name" value="GPCR_Rhodpsn"/>
</dbReference>
<dbReference type="PROSITE" id="PS50262">
    <property type="entry name" value="G_PROTEIN_RECEP_F1_2"/>
    <property type="match status" value="1"/>
</dbReference>
<sequence>MNSHSGMMGPGSVHGSSGHTGHSGDHSEHNIDALHIVAMVFAPLIVIENVITFLAVTRVRNMYLTLKILLLNLNLGDTLLGFFFWLSNFLGYTEYGAEDTGLCYFRVISVIYLMLVVLSVATCISLERFLSLYRPFDYARLSSNRNLILVTVVIWLLPAVIIISAFSGEEIDVSICHVISRRTFITLATARGVQIVVICASQLMVFRLAKAQVTKIGQQVTWTEKKATMSRLNQKLTFATQVAIIPYLIMCVPHICLTISMAVGPSRVYDSDWHKAMSAAWFICVIHGLIHPLTYCWALKSIRRQAFRGCRRCCGDDAVDEDSATATDYVPPTQTQTLTTIA</sequence>
<evidence type="ECO:0000313" key="10">
    <source>
        <dbReference type="RefSeq" id="XP_005090078.1"/>
    </source>
</evidence>
<feature type="transmembrane region" description="Helical" evidence="7">
    <location>
        <begin position="276"/>
        <end position="298"/>
    </location>
</feature>
<feature type="transmembrane region" description="Helical" evidence="7">
    <location>
        <begin position="188"/>
        <end position="209"/>
    </location>
</feature>
<accession>A0ABM0JBU6</accession>
<gene>
    <name evidence="10" type="primary">LOC101858758</name>
</gene>
<feature type="domain" description="G-protein coupled receptors family 1 profile" evidence="8">
    <location>
        <begin position="48"/>
        <end position="295"/>
    </location>
</feature>
<dbReference type="SUPFAM" id="SSF81321">
    <property type="entry name" value="Family A G protein-coupled receptor-like"/>
    <property type="match status" value="1"/>
</dbReference>